<dbReference type="EMBL" id="JAGSXJ010000014">
    <property type="protein sequence ID" value="KAH6685927.1"/>
    <property type="molecule type" value="Genomic_DNA"/>
</dbReference>
<dbReference type="Pfam" id="PF13602">
    <property type="entry name" value="ADH_zinc_N_2"/>
    <property type="match status" value="1"/>
</dbReference>
<dbReference type="GO" id="GO:0016491">
    <property type="term" value="F:oxidoreductase activity"/>
    <property type="evidence" value="ECO:0007669"/>
    <property type="project" value="InterPro"/>
</dbReference>
<evidence type="ECO:0000313" key="3">
    <source>
        <dbReference type="EMBL" id="KAH6685927.1"/>
    </source>
</evidence>
<dbReference type="SUPFAM" id="SSF51735">
    <property type="entry name" value="NAD(P)-binding Rossmann-fold domains"/>
    <property type="match status" value="1"/>
</dbReference>
<dbReference type="CDD" id="cd05289">
    <property type="entry name" value="MDR_like_2"/>
    <property type="match status" value="1"/>
</dbReference>
<evidence type="ECO:0000256" key="1">
    <source>
        <dbReference type="SAM" id="MobiDB-lite"/>
    </source>
</evidence>
<protein>
    <recommendedName>
        <fullName evidence="2">Enoyl reductase (ER) domain-containing protein</fullName>
    </recommendedName>
</protein>
<sequence>MQAIRIRPSETAPPFSPSNPAPSSALILVEDVDIPSPRPGHILVRVHAATVTRDELTWPESYVDAENHTPGFDFAGVVAAVQESDAPTFKPGDEVFAFDMDKGSAWAEYTTVAVTNLAPKPKVLSFEEAATVPMSALTAWQALFVHSGLPEPDFGKGAPRSRGCSVLITGASGAVGCFLVQLASAAGLRVIAASGSNKRNAEFLQSLGASETVEYDKITTTGRVFDAIIDTVGGDPLKKAWDLVADGGSIVTVDSKSFEFNNVAAPVGKEHVKKKFFIIEPSGEQLLKISMALDIGLLRTFVAWTFPLAEAKAAYEKASGRLDRRGKVVLTI</sequence>
<dbReference type="PANTHER" id="PTHR43482:SF4">
    <property type="entry name" value="ALCOHOL DEHYDROGENASE, PUTATIVE (AFU_ORTHOLOGUE AFUA_7G06260)-RELATED"/>
    <property type="match status" value="1"/>
</dbReference>
<dbReference type="Proteomes" id="UP000770015">
    <property type="component" value="Unassembled WGS sequence"/>
</dbReference>
<organism evidence="3 4">
    <name type="scientific">Plectosphaerella plurivora</name>
    <dbReference type="NCBI Taxonomy" id="936078"/>
    <lineage>
        <taxon>Eukaryota</taxon>
        <taxon>Fungi</taxon>
        <taxon>Dikarya</taxon>
        <taxon>Ascomycota</taxon>
        <taxon>Pezizomycotina</taxon>
        <taxon>Sordariomycetes</taxon>
        <taxon>Hypocreomycetidae</taxon>
        <taxon>Glomerellales</taxon>
        <taxon>Plectosphaerellaceae</taxon>
        <taxon>Plectosphaerella</taxon>
    </lineage>
</organism>
<evidence type="ECO:0000313" key="4">
    <source>
        <dbReference type="Proteomes" id="UP000770015"/>
    </source>
</evidence>
<dbReference type="InterPro" id="IPR036291">
    <property type="entry name" value="NAD(P)-bd_dom_sf"/>
</dbReference>
<dbReference type="PANTHER" id="PTHR43482">
    <property type="entry name" value="PROTEIN AST1-RELATED"/>
    <property type="match status" value="1"/>
</dbReference>
<accession>A0A9P8VA84</accession>
<dbReference type="InterPro" id="IPR013154">
    <property type="entry name" value="ADH-like_N"/>
</dbReference>
<dbReference type="Gene3D" id="3.90.180.10">
    <property type="entry name" value="Medium-chain alcohol dehydrogenases, catalytic domain"/>
    <property type="match status" value="1"/>
</dbReference>
<evidence type="ECO:0000259" key="2">
    <source>
        <dbReference type="SMART" id="SM00829"/>
    </source>
</evidence>
<reference evidence="3" key="1">
    <citation type="journal article" date="2021" name="Nat. Commun.">
        <title>Genetic determinants of endophytism in the Arabidopsis root mycobiome.</title>
        <authorList>
            <person name="Mesny F."/>
            <person name="Miyauchi S."/>
            <person name="Thiergart T."/>
            <person name="Pickel B."/>
            <person name="Atanasova L."/>
            <person name="Karlsson M."/>
            <person name="Huettel B."/>
            <person name="Barry K.W."/>
            <person name="Haridas S."/>
            <person name="Chen C."/>
            <person name="Bauer D."/>
            <person name="Andreopoulos W."/>
            <person name="Pangilinan J."/>
            <person name="LaButti K."/>
            <person name="Riley R."/>
            <person name="Lipzen A."/>
            <person name="Clum A."/>
            <person name="Drula E."/>
            <person name="Henrissat B."/>
            <person name="Kohler A."/>
            <person name="Grigoriev I.V."/>
            <person name="Martin F.M."/>
            <person name="Hacquard S."/>
        </authorList>
    </citation>
    <scope>NUCLEOTIDE SEQUENCE</scope>
    <source>
        <strain evidence="3">MPI-SDFR-AT-0117</strain>
    </source>
</reference>
<dbReference type="InterPro" id="IPR011032">
    <property type="entry name" value="GroES-like_sf"/>
</dbReference>
<dbReference type="InterPro" id="IPR052585">
    <property type="entry name" value="Lipid_raft_assoc_Zn_ADH"/>
</dbReference>
<gene>
    <name evidence="3" type="ORF">F5X68DRAFT_241258</name>
</gene>
<name>A0A9P8VA84_9PEZI</name>
<proteinExistence type="predicted"/>
<dbReference type="Gene3D" id="3.40.50.720">
    <property type="entry name" value="NAD(P)-binding Rossmann-like Domain"/>
    <property type="match status" value="1"/>
</dbReference>
<dbReference type="Pfam" id="PF08240">
    <property type="entry name" value="ADH_N"/>
    <property type="match status" value="1"/>
</dbReference>
<dbReference type="AlphaFoldDB" id="A0A9P8VA84"/>
<dbReference type="SMART" id="SM00829">
    <property type="entry name" value="PKS_ER"/>
    <property type="match status" value="1"/>
</dbReference>
<feature type="region of interest" description="Disordered" evidence="1">
    <location>
        <begin position="1"/>
        <end position="21"/>
    </location>
</feature>
<comment type="caution">
    <text evidence="3">The sequence shown here is derived from an EMBL/GenBank/DDBJ whole genome shotgun (WGS) entry which is preliminary data.</text>
</comment>
<dbReference type="SUPFAM" id="SSF50129">
    <property type="entry name" value="GroES-like"/>
    <property type="match status" value="1"/>
</dbReference>
<dbReference type="InterPro" id="IPR020843">
    <property type="entry name" value="ER"/>
</dbReference>
<feature type="domain" description="Enoyl reductase (ER)" evidence="2">
    <location>
        <begin position="21"/>
        <end position="330"/>
    </location>
</feature>
<keyword evidence="4" id="KW-1185">Reference proteome</keyword>
<dbReference type="OrthoDB" id="3509362at2759"/>